<accession>A0A420YN89</accession>
<evidence type="ECO:0000313" key="2">
    <source>
        <dbReference type="EMBL" id="RKU49328.1"/>
    </source>
</evidence>
<protein>
    <submittedName>
        <fullName evidence="2">Uncharacterized protein</fullName>
    </submittedName>
</protein>
<dbReference type="Proteomes" id="UP000275385">
    <property type="component" value="Unassembled WGS sequence"/>
</dbReference>
<sequence length="99" mass="10913">MTTDYPANGALPLTSGCTTEAIWPATYQRTQYCSSRSRSFRTSHSHHIAYFDSMLVKWTFVRSSNATIKPFKQAAKGPDPVRSAVDTSGFHVGQTSPDP</sequence>
<proteinExistence type="predicted"/>
<dbReference type="AlphaFoldDB" id="A0A420YN89"/>
<dbReference type="EMBL" id="QVQW01000002">
    <property type="protein sequence ID" value="RKU49328.1"/>
    <property type="molecule type" value="Genomic_DNA"/>
</dbReference>
<evidence type="ECO:0000256" key="1">
    <source>
        <dbReference type="SAM" id="MobiDB-lite"/>
    </source>
</evidence>
<name>A0A420YN89_9PEZI</name>
<keyword evidence="3" id="KW-1185">Reference proteome</keyword>
<comment type="caution">
    <text evidence="2">The sequence shown here is derived from an EMBL/GenBank/DDBJ whole genome shotgun (WGS) entry which is preliminary data.</text>
</comment>
<feature type="region of interest" description="Disordered" evidence="1">
    <location>
        <begin position="73"/>
        <end position="99"/>
    </location>
</feature>
<organism evidence="2 3">
    <name type="scientific">Coniochaeta pulveracea</name>
    <dbReference type="NCBI Taxonomy" id="177199"/>
    <lineage>
        <taxon>Eukaryota</taxon>
        <taxon>Fungi</taxon>
        <taxon>Dikarya</taxon>
        <taxon>Ascomycota</taxon>
        <taxon>Pezizomycotina</taxon>
        <taxon>Sordariomycetes</taxon>
        <taxon>Sordariomycetidae</taxon>
        <taxon>Coniochaetales</taxon>
        <taxon>Coniochaetaceae</taxon>
        <taxon>Coniochaeta</taxon>
    </lineage>
</organism>
<reference evidence="2 3" key="1">
    <citation type="submission" date="2018-08" db="EMBL/GenBank/DDBJ databases">
        <title>Draft genome of the lignicolous fungus Coniochaeta pulveracea.</title>
        <authorList>
            <person name="Borstlap C.J."/>
            <person name="De Witt R.N."/>
            <person name="Botha A."/>
            <person name="Volschenk H."/>
        </authorList>
    </citation>
    <scope>NUCLEOTIDE SEQUENCE [LARGE SCALE GENOMIC DNA]</scope>
    <source>
        <strain evidence="2 3">CAB683</strain>
    </source>
</reference>
<gene>
    <name evidence="2" type="ORF">DL546_009850</name>
</gene>
<evidence type="ECO:0000313" key="3">
    <source>
        <dbReference type="Proteomes" id="UP000275385"/>
    </source>
</evidence>